<name>A0A0K6IW71_9PROT</name>
<evidence type="ECO:0000256" key="2">
    <source>
        <dbReference type="SAM" id="Phobius"/>
    </source>
</evidence>
<keyword evidence="2" id="KW-0812">Transmembrane</keyword>
<keyword evidence="2" id="KW-0472">Membrane</keyword>
<gene>
    <name evidence="3" type="ORF">Ga0061068_10683</name>
</gene>
<evidence type="ECO:0000313" key="3">
    <source>
        <dbReference type="EMBL" id="CUB07333.1"/>
    </source>
</evidence>
<protein>
    <recommendedName>
        <fullName evidence="5">DUF2802 domain-containing protein</fullName>
    </recommendedName>
</protein>
<organism evidence="3 4">
    <name type="scientific">Tepidiphilus thermophilus</name>
    <dbReference type="NCBI Taxonomy" id="876478"/>
    <lineage>
        <taxon>Bacteria</taxon>
        <taxon>Pseudomonadati</taxon>
        <taxon>Pseudomonadota</taxon>
        <taxon>Hydrogenophilia</taxon>
        <taxon>Hydrogenophilales</taxon>
        <taxon>Hydrogenophilaceae</taxon>
        <taxon>Tepidiphilus</taxon>
    </lineage>
</organism>
<proteinExistence type="predicted"/>
<sequence length="162" mass="17521">MPDGFIIAEVKDGGALSVQWVIGGILVASIAWVVFEVVRWWRVRQRMASPPLPQSAAPFGLDLTVKTLERRCEAMQHALDEHARQLQQILDRLQRLEQSAAAEPAPAPSPVEPLAASPEYVEPMVLARRGLDAPAIAARCGITLGEAELLVAMARGDRGTAP</sequence>
<accession>A0A0K6IW71</accession>
<dbReference type="OrthoDB" id="8562683at2"/>
<feature type="coiled-coil region" evidence="1">
    <location>
        <begin position="65"/>
        <end position="103"/>
    </location>
</feature>
<dbReference type="EMBL" id="CYHH01000006">
    <property type="protein sequence ID" value="CUB07333.1"/>
    <property type="molecule type" value="Genomic_DNA"/>
</dbReference>
<feature type="transmembrane region" description="Helical" evidence="2">
    <location>
        <begin position="20"/>
        <end position="38"/>
    </location>
</feature>
<reference evidence="4" key="1">
    <citation type="submission" date="2015-08" db="EMBL/GenBank/DDBJ databases">
        <authorList>
            <person name="Babu N.S."/>
            <person name="Beckwith C.J."/>
            <person name="Beseler K.G."/>
            <person name="Brison A."/>
            <person name="Carone J.V."/>
            <person name="Caskin T.P."/>
            <person name="Diamond M."/>
            <person name="Durham M.E."/>
            <person name="Foxe J.M."/>
            <person name="Go M."/>
            <person name="Henderson B.A."/>
            <person name="Jones I.B."/>
            <person name="McGettigan J.A."/>
            <person name="Micheletti S.J."/>
            <person name="Nasrallah M.E."/>
            <person name="Ortiz D."/>
            <person name="Piller C.R."/>
            <person name="Privatt S.R."/>
            <person name="Schneider S.L."/>
            <person name="Sharp S."/>
            <person name="Smith T.C."/>
            <person name="Stanton J.D."/>
            <person name="Ullery H.E."/>
            <person name="Wilson R.J."/>
            <person name="Serrano M.G."/>
            <person name="Buck G."/>
            <person name="Lee V."/>
            <person name="Wang Y."/>
            <person name="Carvalho R."/>
            <person name="Voegtly L."/>
            <person name="Shi R."/>
            <person name="Duckworth R."/>
            <person name="Johnson A."/>
            <person name="Loviza R."/>
            <person name="Walstead R."/>
            <person name="Shah Z."/>
            <person name="Kiflezghi M."/>
            <person name="Wade K."/>
            <person name="Ball S.L."/>
            <person name="Bradley K.W."/>
            <person name="Asai D.J."/>
            <person name="Bowman C.A."/>
            <person name="Russell D.A."/>
            <person name="Pope W.H."/>
            <person name="Jacobs-Sera D."/>
            <person name="Hendrix R.W."/>
            <person name="Hatfull G.F."/>
        </authorList>
    </citation>
    <scope>NUCLEOTIDE SEQUENCE [LARGE SCALE GENOMIC DNA]</scope>
    <source>
        <strain evidence="4">JCM 19170</strain>
    </source>
</reference>
<dbReference type="AlphaFoldDB" id="A0A0K6IW71"/>
<dbReference type="Pfam" id="PF10975">
    <property type="entry name" value="DUF2802"/>
    <property type="match status" value="1"/>
</dbReference>
<dbReference type="Proteomes" id="UP000182108">
    <property type="component" value="Unassembled WGS sequence"/>
</dbReference>
<keyword evidence="4" id="KW-1185">Reference proteome</keyword>
<dbReference type="RefSeq" id="WP_055423620.1">
    <property type="nucleotide sequence ID" value="NZ_CYHH01000006.1"/>
</dbReference>
<keyword evidence="2" id="KW-1133">Transmembrane helix</keyword>
<evidence type="ECO:0000313" key="4">
    <source>
        <dbReference type="Proteomes" id="UP000182108"/>
    </source>
</evidence>
<evidence type="ECO:0008006" key="5">
    <source>
        <dbReference type="Google" id="ProtNLM"/>
    </source>
</evidence>
<dbReference type="InterPro" id="IPR021244">
    <property type="entry name" value="DUF2802"/>
</dbReference>
<evidence type="ECO:0000256" key="1">
    <source>
        <dbReference type="SAM" id="Coils"/>
    </source>
</evidence>
<keyword evidence="1" id="KW-0175">Coiled coil</keyword>